<dbReference type="Proteomes" id="UP000041254">
    <property type="component" value="Unassembled WGS sequence"/>
</dbReference>
<dbReference type="InParanoid" id="A0A0G4FR96"/>
<evidence type="ECO:0000313" key="4">
    <source>
        <dbReference type="Proteomes" id="UP000041254"/>
    </source>
</evidence>
<reference evidence="3 4" key="1">
    <citation type="submission" date="2014-11" db="EMBL/GenBank/DDBJ databases">
        <authorList>
            <person name="Zhu J."/>
            <person name="Qi W."/>
            <person name="Song R."/>
        </authorList>
    </citation>
    <scope>NUCLEOTIDE SEQUENCE [LARGE SCALE GENOMIC DNA]</scope>
</reference>
<protein>
    <submittedName>
        <fullName evidence="3">Uncharacterized protein</fullName>
    </submittedName>
</protein>
<dbReference type="VEuPathDB" id="CryptoDB:Vbra_21577"/>
<gene>
    <name evidence="3" type="ORF">Vbra_21577</name>
</gene>
<sequence length="346" mass="38572">MADLNTPSGDPRRVAGFYPQLHQQAPPPYESSQLQHTHAPQPQFAGQSGTPFPMPSGVVDAEAPRLHSEEAPHTGGAAECAPPVMPFDFFGLKVLLGKPPTKVEGTDLYAFILTHQLLFLAPVVFAFYSQHLNRGPISHWYYHQYFSLDETDIGLLVGLAIGSLVLLVLCCWSFFKRMSVLAPLRFPHSKAGYQLTTHVIQLILLSSFLYFLPWFDVLHSEIVWNSYEHQEDYLDILVPIGFVALWVLPFVLFTRCLGLYAVSGEHATVLAMAWGTVYCDTMRCVAVPFLYVLAVSSSYATIWVFYLAMAFALLVVLIRLVQSLFSKPAVSRGHRPSATSAEQSYV</sequence>
<feature type="transmembrane region" description="Helical" evidence="2">
    <location>
        <begin position="195"/>
        <end position="216"/>
    </location>
</feature>
<keyword evidence="2" id="KW-1133">Transmembrane helix</keyword>
<accession>A0A0G4FR96</accession>
<evidence type="ECO:0000256" key="1">
    <source>
        <dbReference type="SAM" id="MobiDB-lite"/>
    </source>
</evidence>
<evidence type="ECO:0000313" key="3">
    <source>
        <dbReference type="EMBL" id="CEM17068.1"/>
    </source>
</evidence>
<evidence type="ECO:0000256" key="2">
    <source>
        <dbReference type="SAM" id="Phobius"/>
    </source>
</evidence>
<organism evidence="3 4">
    <name type="scientific">Vitrella brassicaformis (strain CCMP3155)</name>
    <dbReference type="NCBI Taxonomy" id="1169540"/>
    <lineage>
        <taxon>Eukaryota</taxon>
        <taxon>Sar</taxon>
        <taxon>Alveolata</taxon>
        <taxon>Colpodellida</taxon>
        <taxon>Vitrellaceae</taxon>
        <taxon>Vitrella</taxon>
    </lineage>
</organism>
<keyword evidence="4" id="KW-1185">Reference proteome</keyword>
<feature type="transmembrane region" description="Helical" evidence="2">
    <location>
        <begin position="300"/>
        <end position="321"/>
    </location>
</feature>
<name>A0A0G4FR96_VITBC</name>
<feature type="region of interest" description="Disordered" evidence="1">
    <location>
        <begin position="1"/>
        <end position="59"/>
    </location>
</feature>
<feature type="compositionally biased region" description="Polar residues" evidence="1">
    <location>
        <begin position="30"/>
        <end position="50"/>
    </location>
</feature>
<proteinExistence type="predicted"/>
<feature type="transmembrane region" description="Helical" evidence="2">
    <location>
        <begin position="108"/>
        <end position="128"/>
    </location>
</feature>
<feature type="transmembrane region" description="Helical" evidence="2">
    <location>
        <begin position="236"/>
        <end position="262"/>
    </location>
</feature>
<keyword evidence="2" id="KW-0812">Transmembrane</keyword>
<feature type="transmembrane region" description="Helical" evidence="2">
    <location>
        <begin position="269"/>
        <end position="294"/>
    </location>
</feature>
<keyword evidence="2" id="KW-0472">Membrane</keyword>
<dbReference type="AlphaFoldDB" id="A0A0G4FR96"/>
<feature type="transmembrane region" description="Helical" evidence="2">
    <location>
        <begin position="153"/>
        <end position="175"/>
    </location>
</feature>
<dbReference type="EMBL" id="CDMY01000488">
    <property type="protein sequence ID" value="CEM17068.1"/>
    <property type="molecule type" value="Genomic_DNA"/>
</dbReference>
<dbReference type="PhylomeDB" id="A0A0G4FR96"/>